<dbReference type="InterPro" id="IPR029068">
    <property type="entry name" value="Glyas_Bleomycin-R_OHBP_Dase"/>
</dbReference>
<dbReference type="PROSITE" id="PS51819">
    <property type="entry name" value="VOC"/>
    <property type="match status" value="1"/>
</dbReference>
<sequence length="127" mass="14999">MNKKRNELTEIREFRLKLYPKNFDLVRHFYETIMDWPVTKEWNRGENDKGVMFDTGGATIELLSPEKKYQPIVGCDLSLEVSDVWELFKKFQNSDTVIYGIRDNVWGDTSFKIADPEGFEITFFTKT</sequence>
<dbReference type="InterPro" id="IPR037523">
    <property type="entry name" value="VOC_core"/>
</dbReference>
<name>A0A1F6N499_9BACT</name>
<dbReference type="AlphaFoldDB" id="A0A1F6N499"/>
<evidence type="ECO:0000313" key="2">
    <source>
        <dbReference type="EMBL" id="OGH78826.1"/>
    </source>
</evidence>
<dbReference type="Pfam" id="PF00903">
    <property type="entry name" value="Glyoxalase"/>
    <property type="match status" value="1"/>
</dbReference>
<dbReference type="Proteomes" id="UP000177040">
    <property type="component" value="Unassembled WGS sequence"/>
</dbReference>
<protein>
    <recommendedName>
        <fullName evidence="1">VOC domain-containing protein</fullName>
    </recommendedName>
</protein>
<dbReference type="InterPro" id="IPR004360">
    <property type="entry name" value="Glyas_Fos-R_dOase_dom"/>
</dbReference>
<accession>A0A1F6N499</accession>
<gene>
    <name evidence="2" type="ORF">A2983_00625</name>
</gene>
<reference evidence="2 3" key="1">
    <citation type="journal article" date="2016" name="Nat. Commun.">
        <title>Thousands of microbial genomes shed light on interconnected biogeochemical processes in an aquifer system.</title>
        <authorList>
            <person name="Anantharaman K."/>
            <person name="Brown C.T."/>
            <person name="Hug L.A."/>
            <person name="Sharon I."/>
            <person name="Castelle C.J."/>
            <person name="Probst A.J."/>
            <person name="Thomas B.C."/>
            <person name="Singh A."/>
            <person name="Wilkins M.J."/>
            <person name="Karaoz U."/>
            <person name="Brodie E.L."/>
            <person name="Williams K.H."/>
            <person name="Hubbard S.S."/>
            <person name="Banfield J.F."/>
        </authorList>
    </citation>
    <scope>NUCLEOTIDE SEQUENCE [LARGE SCALE GENOMIC DNA]</scope>
</reference>
<dbReference type="Gene3D" id="3.10.180.10">
    <property type="entry name" value="2,3-Dihydroxybiphenyl 1,2-Dioxygenase, domain 1"/>
    <property type="match status" value="1"/>
</dbReference>
<evidence type="ECO:0000259" key="1">
    <source>
        <dbReference type="PROSITE" id="PS51819"/>
    </source>
</evidence>
<comment type="caution">
    <text evidence="2">The sequence shown here is derived from an EMBL/GenBank/DDBJ whole genome shotgun (WGS) entry which is preliminary data.</text>
</comment>
<dbReference type="SUPFAM" id="SSF54593">
    <property type="entry name" value="Glyoxalase/Bleomycin resistance protein/Dihydroxybiphenyl dioxygenase"/>
    <property type="match status" value="1"/>
</dbReference>
<evidence type="ECO:0000313" key="3">
    <source>
        <dbReference type="Proteomes" id="UP000177040"/>
    </source>
</evidence>
<proteinExistence type="predicted"/>
<dbReference type="EMBL" id="MFQH01000001">
    <property type="protein sequence ID" value="OGH78826.1"/>
    <property type="molecule type" value="Genomic_DNA"/>
</dbReference>
<organism evidence="2 3">
    <name type="scientific">Candidatus Magasanikbacteria bacterium RIFCSPLOWO2_01_FULL_40_15</name>
    <dbReference type="NCBI Taxonomy" id="1798686"/>
    <lineage>
        <taxon>Bacteria</taxon>
        <taxon>Candidatus Magasanikiibacteriota</taxon>
    </lineage>
</organism>
<feature type="domain" description="VOC" evidence="1">
    <location>
        <begin position="10"/>
        <end position="126"/>
    </location>
</feature>